<dbReference type="EMBL" id="CATQJA010002665">
    <property type="protein sequence ID" value="CAJ0583095.1"/>
    <property type="molecule type" value="Genomic_DNA"/>
</dbReference>
<feature type="domain" description="CBM21" evidence="1">
    <location>
        <begin position="253"/>
        <end position="361"/>
    </location>
</feature>
<dbReference type="Gene3D" id="2.60.40.2440">
    <property type="entry name" value="Carbohydrate binding type-21 domain"/>
    <property type="match status" value="1"/>
</dbReference>
<evidence type="ECO:0000259" key="1">
    <source>
        <dbReference type="PROSITE" id="PS51159"/>
    </source>
</evidence>
<dbReference type="Pfam" id="PF03370">
    <property type="entry name" value="CBM_21"/>
    <property type="match status" value="1"/>
</dbReference>
<accession>A0AA36DB95</accession>
<sequence length="412" mass="46704">MHRSFRKMTPLAVNHPEQLPCLMSDIYHDDQRVGEPCCDPMGRTGETGRVELHLLSSCALLMVMDVVATRGEELVSGSAPGAFLPCRRASSFPYFGSPEHDHIFSPSHLRSQSASEGLNRIAEKHSYGYCSAIPGPMRAFELHTTPLYDYAEEASPPDSETTFFPMTGFDDELTLTYAPLIRKKSVRFADDCGEELCTVKVMTEPQYHPPSIPEHVLRRHHADLSYLQEEKTQPTTLWIPMFTQPAADFVKFRERLDTSNVALENVVMRNELRKLEGTIKVTNIAFEKKVLVRFTTNGWRSYNEKAAVFQPSTSKTYDTFAFELELPAVAPKDSLLEFCIRYDTAGLQFWDSNLGANYKLKCATSAPASAPQKTPKITSRSRLDSDDAYRFDYDNWTKFASWKQLSTDGPYW</sequence>
<feature type="non-terminal residue" evidence="2">
    <location>
        <position position="412"/>
    </location>
</feature>
<dbReference type="InterPro" id="IPR038175">
    <property type="entry name" value="CBM21_dom_sf"/>
</dbReference>
<reference evidence="2" key="1">
    <citation type="submission" date="2023-06" db="EMBL/GenBank/DDBJ databases">
        <authorList>
            <person name="Delattre M."/>
        </authorList>
    </citation>
    <scope>NUCLEOTIDE SEQUENCE</scope>
    <source>
        <strain evidence="2">AF72</strain>
    </source>
</reference>
<dbReference type="InterPro" id="IPR050782">
    <property type="entry name" value="PP1_regulatory_subunit_3"/>
</dbReference>
<dbReference type="PANTHER" id="PTHR12307:SF48">
    <property type="entry name" value="PROTEIN PHOSPHATASE 1 REGULATORY SUBUNIT"/>
    <property type="match status" value="1"/>
</dbReference>
<comment type="caution">
    <text evidence="2">The sequence shown here is derived from an EMBL/GenBank/DDBJ whole genome shotgun (WGS) entry which is preliminary data.</text>
</comment>
<evidence type="ECO:0000313" key="2">
    <source>
        <dbReference type="EMBL" id="CAJ0583095.1"/>
    </source>
</evidence>
<dbReference type="PROSITE" id="PS51159">
    <property type="entry name" value="CBM21"/>
    <property type="match status" value="1"/>
</dbReference>
<dbReference type="AlphaFoldDB" id="A0AA36DB95"/>
<evidence type="ECO:0000313" key="3">
    <source>
        <dbReference type="Proteomes" id="UP001177023"/>
    </source>
</evidence>
<gene>
    <name evidence="2" type="ORF">MSPICULIGERA_LOCUS21207</name>
</gene>
<dbReference type="GO" id="GO:0005979">
    <property type="term" value="P:regulation of glycogen biosynthetic process"/>
    <property type="evidence" value="ECO:0007669"/>
    <property type="project" value="TreeGrafter"/>
</dbReference>
<dbReference type="GO" id="GO:0008157">
    <property type="term" value="F:protein phosphatase 1 binding"/>
    <property type="evidence" value="ECO:0007669"/>
    <property type="project" value="TreeGrafter"/>
</dbReference>
<name>A0AA36DB95_9BILA</name>
<organism evidence="2 3">
    <name type="scientific">Mesorhabditis spiculigera</name>
    <dbReference type="NCBI Taxonomy" id="96644"/>
    <lineage>
        <taxon>Eukaryota</taxon>
        <taxon>Metazoa</taxon>
        <taxon>Ecdysozoa</taxon>
        <taxon>Nematoda</taxon>
        <taxon>Chromadorea</taxon>
        <taxon>Rhabditida</taxon>
        <taxon>Rhabditina</taxon>
        <taxon>Rhabditomorpha</taxon>
        <taxon>Rhabditoidea</taxon>
        <taxon>Rhabditidae</taxon>
        <taxon>Mesorhabditinae</taxon>
        <taxon>Mesorhabditis</taxon>
    </lineage>
</organism>
<protein>
    <recommendedName>
        <fullName evidence="1">CBM21 domain-containing protein</fullName>
    </recommendedName>
</protein>
<dbReference type="Proteomes" id="UP001177023">
    <property type="component" value="Unassembled WGS sequence"/>
</dbReference>
<dbReference type="GO" id="GO:0000164">
    <property type="term" value="C:protein phosphatase type 1 complex"/>
    <property type="evidence" value="ECO:0007669"/>
    <property type="project" value="TreeGrafter"/>
</dbReference>
<proteinExistence type="predicted"/>
<keyword evidence="3" id="KW-1185">Reference proteome</keyword>
<dbReference type="GO" id="GO:2001069">
    <property type="term" value="F:glycogen binding"/>
    <property type="evidence" value="ECO:0007669"/>
    <property type="project" value="TreeGrafter"/>
</dbReference>
<dbReference type="InterPro" id="IPR005036">
    <property type="entry name" value="CBM21_dom"/>
</dbReference>
<dbReference type="PANTHER" id="PTHR12307">
    <property type="entry name" value="PROTEIN PHOSPHATASE 1 REGULATORY SUBUNIT"/>
    <property type="match status" value="1"/>
</dbReference>